<name>A0A834H195_RHOSS</name>
<evidence type="ECO:0000313" key="7">
    <source>
        <dbReference type="Proteomes" id="UP000626092"/>
    </source>
</evidence>
<evidence type="ECO:0000256" key="4">
    <source>
        <dbReference type="SAM" id="MobiDB-lite"/>
    </source>
</evidence>
<dbReference type="PROSITE" id="PS50600">
    <property type="entry name" value="ULP_PROTEASE"/>
    <property type="match status" value="1"/>
</dbReference>
<feature type="region of interest" description="Disordered" evidence="4">
    <location>
        <begin position="1"/>
        <end position="46"/>
    </location>
</feature>
<evidence type="ECO:0000259" key="5">
    <source>
        <dbReference type="PROSITE" id="PS50600"/>
    </source>
</evidence>
<evidence type="ECO:0000313" key="6">
    <source>
        <dbReference type="EMBL" id="KAF7145126.1"/>
    </source>
</evidence>
<dbReference type="PANTHER" id="PTHR34835">
    <property type="entry name" value="OS07G0283600 PROTEIN-RELATED"/>
    <property type="match status" value="1"/>
</dbReference>
<keyword evidence="3" id="KW-0378">Hydrolase</keyword>
<dbReference type="PANTHER" id="PTHR34835:SF81">
    <property type="entry name" value="OS06G0475900 PROTEIN"/>
    <property type="match status" value="1"/>
</dbReference>
<keyword evidence="7" id="KW-1185">Reference proteome</keyword>
<evidence type="ECO:0000256" key="3">
    <source>
        <dbReference type="ARBA" id="ARBA00022801"/>
    </source>
</evidence>
<sequence>MAKTRGTPRKVTSGTTLRTRYSKVDQIPSSKGKTHHRGDISWDVEGGTTPKTIMRLPFAELNIGCITPNVRPSSRMHTKSGNGTGRVKIGMARPSRHGTPLNTKMSHPFAVLNVEKNTPNVQASSSKRTKSGNVKGRVKIGKSRMNEGKVRETAFRSSLGGVIPLIKELKLSDRHKEVLMTTPFWGIFEAILKDNLSPRHCRKSDKMIIEIINAYDSATNKFRLGNELVGITRDDIGQIFGISCGTEYVKIKYCCKEDVKMAGRRKINDDRFTSKSLKDKMFEYASGSSKEDVEDVARLLCLHLCHALFFPTATTVSWAYLQIVEDFERMKSYDWKRAILDKLMSSIRKKHQQPRRVKGCVTALLYWICERTNVVKALHSDNPVGIIKWSIPAMVTKFNKIGGLKNLKPSQVIQRDASVNRTVVGEAPVIVDIVQDSLSSEDAPCSPIGNDGLSPAGRKWDEEISCLANTHEKDNDRTNKTVLDITKQNKDDSNEEAIDSKKAQLVFDLREHITLLKDQMKWKDETHARDIQTMEDKIVSMHETILKLMAENNQLSDELHEAVVHSVTQLSRPMSKEERQRSMVKDLKAKVRKGTKNDNYVYPSKRQRHMTRSVKSDQEVGNEGVVDVDNIILGPKQVFKKPDPIRGLKTNKVYRHMLKEDKEKLTQIWTEAYSNSCIWTGSELGSNIWVEDIRQLIEESAMSGNVIDAYSEVLFLEQQRRASDIQGDGTQMNNEMSYVFSWTFLGLLGEKTPEERLVLLGKMMPKTRSYRYLLFPIHHGFHWTLLILDTEEGSWKFYNSKRPRTGVDSNCEVAVQLKHQLETYWKSKTLGLLCTQDCQSIEQVETSPQQGDSSLDCGVIVCYIIRQHMRNESIALKFPTGECRKMRSNMLHAFLNDDRCSWTLEKHLEDFEMEMAN</sequence>
<comment type="similarity">
    <text evidence="1">Belongs to the peptidase C48 family.</text>
</comment>
<dbReference type="Proteomes" id="UP000626092">
    <property type="component" value="Unassembled WGS sequence"/>
</dbReference>
<dbReference type="SUPFAM" id="SSF54001">
    <property type="entry name" value="Cysteine proteinases"/>
    <property type="match status" value="1"/>
</dbReference>
<dbReference type="AlphaFoldDB" id="A0A834H195"/>
<evidence type="ECO:0000256" key="1">
    <source>
        <dbReference type="ARBA" id="ARBA00005234"/>
    </source>
</evidence>
<dbReference type="EMBL" id="WJXA01000004">
    <property type="protein sequence ID" value="KAF7145126.1"/>
    <property type="molecule type" value="Genomic_DNA"/>
</dbReference>
<feature type="compositionally biased region" description="Polar residues" evidence="4">
    <location>
        <begin position="10"/>
        <end position="19"/>
    </location>
</feature>
<comment type="caution">
    <text evidence="6">The sequence shown here is derived from an EMBL/GenBank/DDBJ whole genome shotgun (WGS) entry which is preliminary data.</text>
</comment>
<reference evidence="6" key="1">
    <citation type="submission" date="2019-11" db="EMBL/GenBank/DDBJ databases">
        <authorList>
            <person name="Liu Y."/>
            <person name="Hou J."/>
            <person name="Li T.-Q."/>
            <person name="Guan C.-H."/>
            <person name="Wu X."/>
            <person name="Wu H.-Z."/>
            <person name="Ling F."/>
            <person name="Zhang R."/>
            <person name="Shi X.-G."/>
            <person name="Ren J.-P."/>
            <person name="Chen E.-F."/>
            <person name="Sun J.-M."/>
        </authorList>
    </citation>
    <scope>NUCLEOTIDE SEQUENCE</scope>
    <source>
        <strain evidence="6">Adult_tree_wgs_1</strain>
        <tissue evidence="6">Leaves</tissue>
    </source>
</reference>
<proteinExistence type="inferred from homology"/>
<dbReference type="OrthoDB" id="1613576at2759"/>
<gene>
    <name evidence="6" type="ORF">RHSIM_Rhsim04G0195400</name>
</gene>
<dbReference type="Pfam" id="PF02902">
    <property type="entry name" value="Peptidase_C48"/>
    <property type="match status" value="1"/>
</dbReference>
<dbReference type="Gene3D" id="3.40.395.10">
    <property type="entry name" value="Adenoviral Proteinase, Chain A"/>
    <property type="match status" value="1"/>
</dbReference>
<protein>
    <recommendedName>
        <fullName evidence="5">Ubiquitin-like protease family profile domain-containing protein</fullName>
    </recommendedName>
</protein>
<dbReference type="GO" id="GO:0008234">
    <property type="term" value="F:cysteine-type peptidase activity"/>
    <property type="evidence" value="ECO:0007669"/>
    <property type="project" value="InterPro"/>
</dbReference>
<feature type="region of interest" description="Disordered" evidence="4">
    <location>
        <begin position="69"/>
        <end position="102"/>
    </location>
</feature>
<dbReference type="InterPro" id="IPR003653">
    <property type="entry name" value="Peptidase_C48_C"/>
</dbReference>
<dbReference type="GO" id="GO:0006508">
    <property type="term" value="P:proteolysis"/>
    <property type="evidence" value="ECO:0007669"/>
    <property type="project" value="UniProtKB-KW"/>
</dbReference>
<keyword evidence="2" id="KW-0645">Protease</keyword>
<accession>A0A834H195</accession>
<evidence type="ECO:0000256" key="2">
    <source>
        <dbReference type="ARBA" id="ARBA00022670"/>
    </source>
</evidence>
<feature type="domain" description="Ubiquitin-like protease family profile" evidence="5">
    <location>
        <begin position="686"/>
        <end position="868"/>
    </location>
</feature>
<organism evidence="6 7">
    <name type="scientific">Rhododendron simsii</name>
    <name type="common">Sims's rhododendron</name>
    <dbReference type="NCBI Taxonomy" id="118357"/>
    <lineage>
        <taxon>Eukaryota</taxon>
        <taxon>Viridiplantae</taxon>
        <taxon>Streptophyta</taxon>
        <taxon>Embryophyta</taxon>
        <taxon>Tracheophyta</taxon>
        <taxon>Spermatophyta</taxon>
        <taxon>Magnoliopsida</taxon>
        <taxon>eudicotyledons</taxon>
        <taxon>Gunneridae</taxon>
        <taxon>Pentapetalae</taxon>
        <taxon>asterids</taxon>
        <taxon>Ericales</taxon>
        <taxon>Ericaceae</taxon>
        <taxon>Ericoideae</taxon>
        <taxon>Rhodoreae</taxon>
        <taxon>Rhododendron</taxon>
    </lineage>
</organism>
<dbReference type="InterPro" id="IPR038765">
    <property type="entry name" value="Papain-like_cys_pep_sf"/>
</dbReference>